<keyword evidence="4" id="KW-1185">Reference proteome</keyword>
<dbReference type="EMBL" id="LJGU01000112">
    <property type="protein sequence ID" value="OEV04785.1"/>
    <property type="molecule type" value="Genomic_DNA"/>
</dbReference>
<dbReference type="OrthoDB" id="3539849at2"/>
<accession>A0A1E7KLG5</accession>
<reference evidence="3 4" key="1">
    <citation type="journal article" date="2016" name="Front. Microbiol.">
        <title>Comparative Genomics Analysis of Streptomyces Species Reveals Their Adaptation to the Marine Environment and Their Diversity at the Genomic Level.</title>
        <authorList>
            <person name="Tian X."/>
            <person name="Zhang Z."/>
            <person name="Yang T."/>
            <person name="Chen M."/>
            <person name="Li J."/>
            <person name="Chen F."/>
            <person name="Yang J."/>
            <person name="Li W."/>
            <person name="Zhang B."/>
            <person name="Zhang Z."/>
            <person name="Wu J."/>
            <person name="Zhang C."/>
            <person name="Long L."/>
            <person name="Xiao J."/>
        </authorList>
    </citation>
    <scope>NUCLEOTIDE SEQUENCE [LARGE SCALE GENOMIC DNA]</scope>
    <source>
        <strain evidence="3 4">SCSIO 02100</strain>
    </source>
</reference>
<gene>
    <name evidence="3" type="ORF">AN216_05800</name>
</gene>
<protein>
    <recommendedName>
        <fullName evidence="5">DUF4333 domain-containing protein</fullName>
    </recommendedName>
</protein>
<feature type="region of interest" description="Disordered" evidence="1">
    <location>
        <begin position="20"/>
        <end position="82"/>
    </location>
</feature>
<evidence type="ECO:0000313" key="4">
    <source>
        <dbReference type="Proteomes" id="UP000176101"/>
    </source>
</evidence>
<name>A0A1E7KLG5_9ACTN</name>
<dbReference type="RefSeq" id="WP_070195506.1">
    <property type="nucleotide sequence ID" value="NZ_LJGU01000112.1"/>
</dbReference>
<evidence type="ECO:0000256" key="1">
    <source>
        <dbReference type="SAM" id="MobiDB-lite"/>
    </source>
</evidence>
<evidence type="ECO:0000313" key="3">
    <source>
        <dbReference type="EMBL" id="OEV04785.1"/>
    </source>
</evidence>
<proteinExistence type="predicted"/>
<dbReference type="AlphaFoldDB" id="A0A1E7KLG5"/>
<evidence type="ECO:0000256" key="2">
    <source>
        <dbReference type="SAM" id="SignalP"/>
    </source>
</evidence>
<keyword evidence="2" id="KW-0732">Signal</keyword>
<feature type="compositionally biased region" description="Acidic residues" evidence="1">
    <location>
        <begin position="22"/>
        <end position="31"/>
    </location>
</feature>
<dbReference type="PROSITE" id="PS51257">
    <property type="entry name" value="PROKAR_LIPOPROTEIN"/>
    <property type="match status" value="1"/>
</dbReference>
<evidence type="ECO:0008006" key="5">
    <source>
        <dbReference type="Google" id="ProtNLM"/>
    </source>
</evidence>
<comment type="caution">
    <text evidence="3">The sequence shown here is derived from an EMBL/GenBank/DDBJ whole genome shotgun (WGS) entry which is preliminary data.</text>
</comment>
<feature type="signal peptide" evidence="2">
    <location>
        <begin position="1"/>
        <end position="22"/>
    </location>
</feature>
<dbReference type="Proteomes" id="UP000176101">
    <property type="component" value="Unassembled WGS sequence"/>
</dbReference>
<feature type="compositionally biased region" description="Basic and acidic residues" evidence="1">
    <location>
        <begin position="39"/>
        <end position="49"/>
    </location>
</feature>
<sequence length="238" mass="25711">MRRLKIPMLVMAAALLAAGCGSDDDSTEQSGDDGNSSQEQEKNQQKPEPKTLAMELTGPQKGVVESSEDLKMPPEPDNSAEFTEKVEHKLQEKLLRSAMTNGETSADCPDGITMKASATSECTASYEGAKVPFEVTLSEDYKEGAFLIQYDAEPQKALIVAKRVYHDFWEQKGKGGAPYEQKVSCDKIPAAEAVNVDAATSHQCQVWSEVGGEDGEGRVTPFAVWPGAYGPDFKPQGS</sequence>
<organism evidence="3 4">
    <name type="scientific">Streptomyces oceani</name>
    <dbReference type="NCBI Taxonomy" id="1075402"/>
    <lineage>
        <taxon>Bacteria</taxon>
        <taxon>Bacillati</taxon>
        <taxon>Actinomycetota</taxon>
        <taxon>Actinomycetes</taxon>
        <taxon>Kitasatosporales</taxon>
        <taxon>Streptomycetaceae</taxon>
        <taxon>Streptomyces</taxon>
    </lineage>
</organism>
<feature type="chain" id="PRO_5039580894" description="DUF4333 domain-containing protein" evidence="2">
    <location>
        <begin position="23"/>
        <end position="238"/>
    </location>
</feature>